<gene>
    <name evidence="1" type="ORF">BLA3211_08411</name>
</gene>
<accession>A0A6J5JUI6</accession>
<reference evidence="1 2" key="1">
    <citation type="submission" date="2020-04" db="EMBL/GenBank/DDBJ databases">
        <authorList>
            <person name="Depoorter E."/>
        </authorList>
    </citation>
    <scope>NUCLEOTIDE SEQUENCE [LARGE SCALE GENOMIC DNA]</scope>
    <source>
        <strain evidence="1 2">BCC0217</strain>
    </source>
</reference>
<dbReference type="EMBL" id="CABWIL020000061">
    <property type="protein sequence ID" value="CAB3975279.1"/>
    <property type="molecule type" value="Genomic_DNA"/>
</dbReference>
<dbReference type="RefSeq" id="WP_175223674.1">
    <property type="nucleotide sequence ID" value="NZ_CABWIL020000061.1"/>
</dbReference>
<proteinExistence type="predicted"/>
<evidence type="ECO:0000313" key="2">
    <source>
        <dbReference type="Proteomes" id="UP000494301"/>
    </source>
</evidence>
<organism evidence="1 2">
    <name type="scientific">Burkholderia aenigmatica</name>
    <dbReference type="NCBI Taxonomy" id="2015348"/>
    <lineage>
        <taxon>Bacteria</taxon>
        <taxon>Pseudomonadati</taxon>
        <taxon>Pseudomonadota</taxon>
        <taxon>Betaproteobacteria</taxon>
        <taxon>Burkholderiales</taxon>
        <taxon>Burkholderiaceae</taxon>
        <taxon>Burkholderia</taxon>
        <taxon>Burkholderia cepacia complex</taxon>
    </lineage>
</organism>
<dbReference type="Proteomes" id="UP000494301">
    <property type="component" value="Unassembled WGS sequence"/>
</dbReference>
<protein>
    <submittedName>
        <fullName evidence="1">Uncharacterized protein</fullName>
    </submittedName>
</protein>
<name>A0A6J5JUI6_9BURK</name>
<dbReference type="AlphaFoldDB" id="A0A6J5JUI6"/>
<sequence>MNEHELKLQAQITALQQAVAMALAIANHGADGTSEALIHLRDACVRQWQNTTDGLHERLCTHLDVKAQQAAFDIHFEETIDLTFTMATGLFKSIRGEHGDTGPNNG</sequence>
<evidence type="ECO:0000313" key="1">
    <source>
        <dbReference type="EMBL" id="CAB3975279.1"/>
    </source>
</evidence>